<sequence>MEDARSYIGAVLQVTFEVAGDSEPETAPRRIWPCREKECTEGPTTTILVVTDFRD</sequence>
<protein>
    <submittedName>
        <fullName evidence="2">Uncharacterized protein</fullName>
    </submittedName>
</protein>
<reference evidence="2 3" key="2">
    <citation type="submission" date="2018-02" db="EMBL/GenBank/DDBJ databases">
        <title>Subsurface microbial communities from deep shales in Ohio and West Virginia, USA.</title>
        <authorList>
            <person name="Wrighton K."/>
        </authorList>
    </citation>
    <scope>NUCLEOTIDE SEQUENCE [LARGE SCALE GENOMIC DNA]</scope>
    <source>
        <strain evidence="2 3">UTICA-S1B9</strain>
    </source>
</reference>
<dbReference type="Proteomes" id="UP000239648">
    <property type="component" value="Unassembled WGS sequence"/>
</dbReference>
<dbReference type="Proteomes" id="UP000239446">
    <property type="component" value="Unassembled WGS sequence"/>
</dbReference>
<evidence type="ECO:0000313" key="2">
    <source>
        <dbReference type="EMBL" id="PPK51600.1"/>
    </source>
</evidence>
<accession>A0A2S6G2C4</accession>
<organism evidence="2 3">
    <name type="scientific">Marinobacter persicus</name>
    <dbReference type="NCBI Taxonomy" id="930118"/>
    <lineage>
        <taxon>Bacteria</taxon>
        <taxon>Pseudomonadati</taxon>
        <taxon>Pseudomonadota</taxon>
        <taxon>Gammaproteobacteria</taxon>
        <taxon>Pseudomonadales</taxon>
        <taxon>Marinobacteraceae</taxon>
        <taxon>Marinobacter</taxon>
    </lineage>
</organism>
<reference evidence="1 4" key="1">
    <citation type="submission" date="2018-02" db="EMBL/GenBank/DDBJ databases">
        <title>Deep subsurface shale carbon reservoir microbial communities from Ohio and West Virginia, USA.</title>
        <authorList>
            <person name="Wrighton K."/>
        </authorList>
    </citation>
    <scope>NUCLEOTIDE SEQUENCE [LARGE SCALE GENOMIC DNA]</scope>
    <source>
        <strain evidence="1 4">UTICA-S1B6</strain>
    </source>
</reference>
<dbReference type="AlphaFoldDB" id="A0A2S6G2C4"/>
<keyword evidence="4" id="KW-1185">Reference proteome</keyword>
<comment type="caution">
    <text evidence="2">The sequence shown here is derived from an EMBL/GenBank/DDBJ whole genome shotgun (WGS) entry which is preliminary data.</text>
</comment>
<dbReference type="EMBL" id="PTIT01000042">
    <property type="protein sequence ID" value="PPK49919.1"/>
    <property type="molecule type" value="Genomic_DNA"/>
</dbReference>
<gene>
    <name evidence="2" type="ORF">B0H24_104311</name>
    <name evidence="1" type="ORF">BY455_1424</name>
</gene>
<proteinExistence type="predicted"/>
<evidence type="ECO:0000313" key="1">
    <source>
        <dbReference type="EMBL" id="PPK49919.1"/>
    </source>
</evidence>
<evidence type="ECO:0000313" key="3">
    <source>
        <dbReference type="Proteomes" id="UP000239446"/>
    </source>
</evidence>
<name>A0A2S6G2C4_9GAMM</name>
<evidence type="ECO:0000313" key="4">
    <source>
        <dbReference type="Proteomes" id="UP000239648"/>
    </source>
</evidence>
<dbReference type="EMBL" id="PTIU01000043">
    <property type="protein sequence ID" value="PPK51600.1"/>
    <property type="molecule type" value="Genomic_DNA"/>
</dbReference>